<dbReference type="AlphaFoldDB" id="A0A0J8RC52"/>
<proteinExistence type="predicted"/>
<dbReference type="EMBL" id="DS268201">
    <property type="protein sequence ID" value="KMU81478.1"/>
    <property type="molecule type" value="Genomic_DNA"/>
</dbReference>
<accession>A0A0J8RC52</accession>
<dbReference type="Proteomes" id="UP000054559">
    <property type="component" value="Unassembled WGS sequence"/>
</dbReference>
<name>A0A0J8RC52_COCIT</name>
<gene>
    <name evidence="1" type="ORF">CISG_09049</name>
</gene>
<evidence type="ECO:0000313" key="2">
    <source>
        <dbReference type="Proteomes" id="UP000054559"/>
    </source>
</evidence>
<sequence>MGQLTRPIEDYHRGHHEPRLWDKSVQYHKGVRQLGWNWNGRNHGFAIENEYIIGKGIKPKEATVGRTECFRVCGNGFKRVAIGRVARSGKVQWYAAADCRHLPAFWALYDAWSGGWRTMLSADENRDGWYSVVLLACWIFSEAHSSGDVTPKRPPIGQLLLAESAWKFELTSPIFSRDTGFGAAGGLFSVENRHTPATAEKRRIVKVASSNRAVSISSSPH</sequence>
<organism evidence="1 2">
    <name type="scientific">Coccidioides immitis RMSCC 3703</name>
    <dbReference type="NCBI Taxonomy" id="454286"/>
    <lineage>
        <taxon>Eukaryota</taxon>
        <taxon>Fungi</taxon>
        <taxon>Dikarya</taxon>
        <taxon>Ascomycota</taxon>
        <taxon>Pezizomycotina</taxon>
        <taxon>Eurotiomycetes</taxon>
        <taxon>Eurotiomycetidae</taxon>
        <taxon>Onygenales</taxon>
        <taxon>Onygenaceae</taxon>
        <taxon>Coccidioides</taxon>
    </lineage>
</organism>
<evidence type="ECO:0000313" key="1">
    <source>
        <dbReference type="EMBL" id="KMU81478.1"/>
    </source>
</evidence>
<protein>
    <submittedName>
        <fullName evidence="1">Uncharacterized protein</fullName>
    </submittedName>
</protein>
<reference evidence="2" key="1">
    <citation type="journal article" date="2010" name="Genome Res.">
        <title>Population genomic sequencing of Coccidioides fungi reveals recent hybridization and transposon control.</title>
        <authorList>
            <person name="Neafsey D.E."/>
            <person name="Barker B.M."/>
            <person name="Sharpton T.J."/>
            <person name="Stajich J.E."/>
            <person name="Park D.J."/>
            <person name="Whiston E."/>
            <person name="Hung C.-Y."/>
            <person name="McMahan C."/>
            <person name="White J."/>
            <person name="Sykes S."/>
            <person name="Heiman D."/>
            <person name="Young S."/>
            <person name="Zeng Q."/>
            <person name="Abouelleil A."/>
            <person name="Aftuck L."/>
            <person name="Bessette D."/>
            <person name="Brown A."/>
            <person name="FitzGerald M."/>
            <person name="Lui A."/>
            <person name="Macdonald J.P."/>
            <person name="Priest M."/>
            <person name="Orbach M.J."/>
            <person name="Galgiani J.N."/>
            <person name="Kirkland T.N."/>
            <person name="Cole G.T."/>
            <person name="Birren B.W."/>
            <person name="Henn M.R."/>
            <person name="Taylor J.W."/>
            <person name="Rounsley S.D."/>
        </authorList>
    </citation>
    <scope>NUCLEOTIDE SEQUENCE [LARGE SCALE GENOMIC DNA]</scope>
    <source>
        <strain evidence="2">RMSCC 3703</strain>
    </source>
</reference>